<accession>I4YVM4</accession>
<dbReference type="Pfam" id="PF13817">
    <property type="entry name" value="DDE_Tnp_IS66_C"/>
    <property type="match status" value="1"/>
</dbReference>
<evidence type="ECO:0000313" key="3">
    <source>
        <dbReference type="EMBL" id="EIM28016.1"/>
    </source>
</evidence>
<dbReference type="InterPro" id="IPR052344">
    <property type="entry name" value="Transposase-related"/>
</dbReference>
<keyword evidence="4" id="KW-1185">Reference proteome</keyword>
<reference evidence="3 4" key="1">
    <citation type="submission" date="2012-02" db="EMBL/GenBank/DDBJ databases">
        <title>Improved High-Quality Draft sequence of Microvirga sp. WSM3557.</title>
        <authorList>
            <consortium name="US DOE Joint Genome Institute"/>
            <person name="Lucas S."/>
            <person name="Han J."/>
            <person name="Lapidus A."/>
            <person name="Cheng J.-F."/>
            <person name="Goodwin L."/>
            <person name="Pitluck S."/>
            <person name="Peters L."/>
            <person name="Zhang X."/>
            <person name="Detter J.C."/>
            <person name="Han C."/>
            <person name="Tapia R."/>
            <person name="Land M."/>
            <person name="Hauser L."/>
            <person name="Kyrpides N."/>
            <person name="Ivanova N."/>
            <person name="Pagani I."/>
            <person name="Brau L."/>
            <person name="Yates R."/>
            <person name="O'Hara G."/>
            <person name="Rui T."/>
            <person name="Howieson J."/>
            <person name="Reeve W."/>
            <person name="Woyke T."/>
        </authorList>
    </citation>
    <scope>NUCLEOTIDE SEQUENCE [LARGE SCALE GENOMIC DNA]</scope>
    <source>
        <strain evidence="3 4">WSM3557</strain>
    </source>
</reference>
<organism evidence="3 4">
    <name type="scientific">Microvirga lotononidis</name>
    <dbReference type="NCBI Taxonomy" id="864069"/>
    <lineage>
        <taxon>Bacteria</taxon>
        <taxon>Pseudomonadati</taxon>
        <taxon>Pseudomonadota</taxon>
        <taxon>Alphaproteobacteria</taxon>
        <taxon>Hyphomicrobiales</taxon>
        <taxon>Methylobacteriaceae</taxon>
        <taxon>Microvirga</taxon>
    </lineage>
</organism>
<dbReference type="InterPro" id="IPR039552">
    <property type="entry name" value="IS66_C"/>
</dbReference>
<dbReference type="eggNOG" id="COG2433">
    <property type="taxonomic scope" value="Bacteria"/>
</dbReference>
<dbReference type="HOGENOM" id="CLU_1446140_0_0_5"/>
<dbReference type="AlphaFoldDB" id="I4YVM4"/>
<evidence type="ECO:0000313" key="4">
    <source>
        <dbReference type="Proteomes" id="UP000003947"/>
    </source>
</evidence>
<dbReference type="Proteomes" id="UP000003947">
    <property type="component" value="Unassembled WGS sequence"/>
</dbReference>
<dbReference type="PANTHER" id="PTHR33678">
    <property type="entry name" value="BLL1576 PROTEIN"/>
    <property type="match status" value="1"/>
</dbReference>
<protein>
    <submittedName>
        <fullName evidence="3">Uncharacterized protein</fullName>
    </submittedName>
</protein>
<dbReference type="InterPro" id="IPR004291">
    <property type="entry name" value="Transposase_IS66_central"/>
</dbReference>
<dbReference type="PANTHER" id="PTHR33678:SF1">
    <property type="entry name" value="BLL1576 PROTEIN"/>
    <property type="match status" value="1"/>
</dbReference>
<dbReference type="PATRIC" id="fig|864069.3.peg.4951"/>
<name>I4YVM4_9HYPH</name>
<sequence length="187" mass="20490">MRAQRGRLSPKSESAKAINYMLRRWSSFALFLDDGRVCLSNNAAERAIRGIAVGRRNWTFAGSDVGGHRAAALYTLVETCKLNEVDPRAWLADVLARLPEHPSKRLNELALDLEGAAGRASRGLISGLSREQRLEELFGFLQAFLGEDDGFGLIGRIADETLLVEPICCAPVKTLPGPAPIVQRQPH</sequence>
<feature type="domain" description="Transposase IS66 C-terminal" evidence="2">
    <location>
        <begin position="75"/>
        <end position="109"/>
    </location>
</feature>
<evidence type="ECO:0000259" key="2">
    <source>
        <dbReference type="Pfam" id="PF13817"/>
    </source>
</evidence>
<dbReference type="STRING" id="864069.MicloDRAFT_00045930"/>
<dbReference type="EMBL" id="JH660645">
    <property type="protein sequence ID" value="EIM28016.1"/>
    <property type="molecule type" value="Genomic_DNA"/>
</dbReference>
<evidence type="ECO:0000259" key="1">
    <source>
        <dbReference type="Pfam" id="PF03050"/>
    </source>
</evidence>
<gene>
    <name evidence="3" type="ORF">MicloDRAFT_00045930</name>
</gene>
<feature type="domain" description="Transposase IS66 central" evidence="1">
    <location>
        <begin position="2"/>
        <end position="68"/>
    </location>
</feature>
<proteinExistence type="predicted"/>
<dbReference type="Pfam" id="PF03050">
    <property type="entry name" value="DDE_Tnp_IS66"/>
    <property type="match status" value="1"/>
</dbReference>